<protein>
    <submittedName>
        <fullName evidence="11">Sugar transporter STL1</fullName>
    </submittedName>
</protein>
<comment type="similarity">
    <text evidence="2 7">Belongs to the major facilitator superfamily. Sugar transporter (TC 2.A.1.1) family.</text>
</comment>
<keyword evidence="5 8" id="KW-1133">Transmembrane helix</keyword>
<evidence type="ECO:0000256" key="8">
    <source>
        <dbReference type="SAM" id="Phobius"/>
    </source>
</evidence>
<evidence type="ECO:0000313" key="12">
    <source>
        <dbReference type="Proteomes" id="UP000078559"/>
    </source>
</evidence>
<gene>
    <name evidence="11" type="ORF">VM1G_05407</name>
</gene>
<dbReference type="Pfam" id="PF00083">
    <property type="entry name" value="Sugar_tr"/>
    <property type="match status" value="1"/>
</dbReference>
<feature type="transmembrane region" description="Helical" evidence="8">
    <location>
        <begin position="56"/>
        <end position="78"/>
    </location>
</feature>
<feature type="transmembrane region" description="Helical" evidence="8">
    <location>
        <begin position="308"/>
        <end position="328"/>
    </location>
</feature>
<feature type="transmembrane region" description="Helical" evidence="8">
    <location>
        <begin position="269"/>
        <end position="288"/>
    </location>
</feature>
<dbReference type="PANTHER" id="PTHR48022">
    <property type="entry name" value="PLASTIDIC GLUCOSE TRANSPORTER 4"/>
    <property type="match status" value="1"/>
</dbReference>
<dbReference type="PROSITE" id="PS00217">
    <property type="entry name" value="SUGAR_TRANSPORT_2"/>
    <property type="match status" value="1"/>
</dbReference>
<feature type="transmembrane region" description="Helical" evidence="8">
    <location>
        <begin position="87"/>
        <end position="106"/>
    </location>
</feature>
<accession>A0A194W0A3</accession>
<evidence type="ECO:0000259" key="10">
    <source>
        <dbReference type="PROSITE" id="PS50850"/>
    </source>
</evidence>
<evidence type="ECO:0000256" key="6">
    <source>
        <dbReference type="ARBA" id="ARBA00023136"/>
    </source>
</evidence>
<feature type="transmembrane region" description="Helical" evidence="8">
    <location>
        <begin position="389"/>
        <end position="407"/>
    </location>
</feature>
<evidence type="ECO:0000256" key="5">
    <source>
        <dbReference type="ARBA" id="ARBA00022989"/>
    </source>
</evidence>
<reference evidence="11" key="1">
    <citation type="submission" date="2014-12" db="EMBL/GenBank/DDBJ databases">
        <title>Genome Sequence of Valsa Canker Pathogens Uncovers a Specific Adaption of Colonization on Woody Bark.</title>
        <authorList>
            <person name="Yin Z."/>
            <person name="Liu H."/>
            <person name="Gao X."/>
            <person name="Li Z."/>
            <person name="Song N."/>
            <person name="Ke X."/>
            <person name="Dai Q."/>
            <person name="Wu Y."/>
            <person name="Sun Y."/>
            <person name="Xu J.-R."/>
            <person name="Kang Z.K."/>
            <person name="Wang L."/>
            <person name="Huang L."/>
        </authorList>
    </citation>
    <scope>NUCLEOTIDE SEQUENCE [LARGE SCALE GENOMIC DNA]</scope>
    <source>
        <strain evidence="11">03-8</strain>
    </source>
</reference>
<keyword evidence="6 8" id="KW-0472">Membrane</keyword>
<dbReference type="SUPFAM" id="SSF103473">
    <property type="entry name" value="MFS general substrate transporter"/>
    <property type="match status" value="1"/>
</dbReference>
<feature type="transmembrane region" description="Helical" evidence="8">
    <location>
        <begin position="450"/>
        <end position="470"/>
    </location>
</feature>
<dbReference type="InterPro" id="IPR050360">
    <property type="entry name" value="MFS_Sugar_Transporters"/>
</dbReference>
<comment type="subcellular location">
    <subcellularLocation>
        <location evidence="1">Membrane</location>
        <topology evidence="1">Multi-pass membrane protein</topology>
    </subcellularLocation>
</comment>
<dbReference type="AlphaFoldDB" id="A0A194W0A3"/>
<dbReference type="Proteomes" id="UP000078559">
    <property type="component" value="Chromosome 5"/>
</dbReference>
<dbReference type="InterPro" id="IPR005829">
    <property type="entry name" value="Sugar_transporter_CS"/>
</dbReference>
<evidence type="ECO:0000256" key="3">
    <source>
        <dbReference type="ARBA" id="ARBA00022448"/>
    </source>
</evidence>
<feature type="transmembrane region" description="Helical" evidence="8">
    <location>
        <begin position="145"/>
        <end position="168"/>
    </location>
</feature>
<evidence type="ECO:0000256" key="9">
    <source>
        <dbReference type="SAM" id="SignalP"/>
    </source>
</evidence>
<dbReference type="Gene3D" id="1.20.1250.20">
    <property type="entry name" value="MFS general substrate transporter like domains"/>
    <property type="match status" value="1"/>
</dbReference>
<dbReference type="SMR" id="A0A194W0A3"/>
<feature type="domain" description="Major facilitator superfamily (MFS) profile" evidence="10">
    <location>
        <begin position="17"/>
        <end position="474"/>
    </location>
</feature>
<dbReference type="PRINTS" id="PR00171">
    <property type="entry name" value="SUGRTRNSPORT"/>
</dbReference>
<dbReference type="InterPro" id="IPR020846">
    <property type="entry name" value="MFS_dom"/>
</dbReference>
<dbReference type="OrthoDB" id="6339427at2759"/>
<keyword evidence="11" id="KW-0762">Sugar transport</keyword>
<dbReference type="InterPro" id="IPR005828">
    <property type="entry name" value="MFS_sugar_transport-like"/>
</dbReference>
<feature type="transmembrane region" description="Helical" evidence="8">
    <location>
        <begin position="112"/>
        <end position="133"/>
    </location>
</feature>
<sequence length="548" mass="60724">MAGFHNNITGTWLLALITLLDAFNSCWFGYDQGVFAGVLVSPDFLRQFPSTQDADVSGITSSCFFLGAFFGAIGAFILGDSLGRRRTIALGVLCNVVGSLLQTLAWNLPQMIVGRLVNGVGIGLVSSMSPVYLSECATSGIRGMLLAVGACCNVGCFCIANWIAYGLYHDNSAFQWRFPLGFQLIFLFIVGPILFMVPESPRWLMLVDREEEALLVLSRLAGHVKSVEDTVVMNEYHSIKAAIRLEREDAVPLMDVLCHRDKAQNFRRLILGCGTQFMQQFSGINALGFYLPTLLQDNVGYDQQMSRLISALSSTVYVICSFGCLMFIDRFGRRKMMMYSPMVMGVCHLVAALCLEAGENDVSKRQLIVWTVLIETSDAQMGKVATSMFIIYHVFFGLGYASVPWVYSAEVSSLGWRTRGAAAATSINWLGGFAVVQFTKVGLENLQWRFFLKVFAILCFTFAPVTYLFYPETANRTLEDMDEIFIHNPSAFVFKNRVATQSQRPQVFVEAELVRIAQSPNYSQVAVLPGNEANEKKTATAQETALEV</sequence>
<dbReference type="PROSITE" id="PS50850">
    <property type="entry name" value="MFS"/>
    <property type="match status" value="1"/>
</dbReference>
<dbReference type="NCBIfam" id="TIGR00879">
    <property type="entry name" value="SP"/>
    <property type="match status" value="1"/>
</dbReference>
<evidence type="ECO:0000256" key="1">
    <source>
        <dbReference type="ARBA" id="ARBA00004141"/>
    </source>
</evidence>
<dbReference type="InterPro" id="IPR036259">
    <property type="entry name" value="MFS_trans_sf"/>
</dbReference>
<proteinExistence type="inferred from homology"/>
<feature type="transmembrane region" description="Helical" evidence="8">
    <location>
        <begin position="12"/>
        <end position="30"/>
    </location>
</feature>
<organism evidence="11 12">
    <name type="scientific">Cytospora mali</name>
    <name type="common">Apple Valsa canker fungus</name>
    <name type="synonym">Valsa mali</name>
    <dbReference type="NCBI Taxonomy" id="578113"/>
    <lineage>
        <taxon>Eukaryota</taxon>
        <taxon>Fungi</taxon>
        <taxon>Dikarya</taxon>
        <taxon>Ascomycota</taxon>
        <taxon>Pezizomycotina</taxon>
        <taxon>Sordariomycetes</taxon>
        <taxon>Sordariomycetidae</taxon>
        <taxon>Diaporthales</taxon>
        <taxon>Cytosporaceae</taxon>
        <taxon>Cytospora</taxon>
    </lineage>
</organism>
<dbReference type="FunFam" id="1.20.1250.20:FF:000134">
    <property type="entry name" value="MFS sugar transporter protein"/>
    <property type="match status" value="1"/>
</dbReference>
<dbReference type="GO" id="GO:0016020">
    <property type="term" value="C:membrane"/>
    <property type="evidence" value="ECO:0007669"/>
    <property type="project" value="UniProtKB-SubCell"/>
</dbReference>
<keyword evidence="9" id="KW-0732">Signal</keyword>
<feature type="chain" id="PRO_5008266987" evidence="9">
    <location>
        <begin position="23"/>
        <end position="548"/>
    </location>
</feature>
<feature type="transmembrane region" description="Helical" evidence="8">
    <location>
        <begin position="180"/>
        <end position="197"/>
    </location>
</feature>
<dbReference type="GO" id="GO:0005351">
    <property type="term" value="F:carbohydrate:proton symporter activity"/>
    <property type="evidence" value="ECO:0007669"/>
    <property type="project" value="TreeGrafter"/>
</dbReference>
<keyword evidence="3 7" id="KW-0813">Transport</keyword>
<feature type="transmembrane region" description="Helical" evidence="8">
    <location>
        <begin position="419"/>
        <end position="438"/>
    </location>
</feature>
<keyword evidence="4 8" id="KW-0812">Transmembrane</keyword>
<dbReference type="InterPro" id="IPR003663">
    <property type="entry name" value="Sugar/inositol_transpt"/>
</dbReference>
<keyword evidence="12" id="KW-1185">Reference proteome</keyword>
<evidence type="ECO:0000256" key="4">
    <source>
        <dbReference type="ARBA" id="ARBA00022692"/>
    </source>
</evidence>
<evidence type="ECO:0000256" key="2">
    <source>
        <dbReference type="ARBA" id="ARBA00010992"/>
    </source>
</evidence>
<feature type="signal peptide" evidence="9">
    <location>
        <begin position="1"/>
        <end position="22"/>
    </location>
</feature>
<evidence type="ECO:0000313" key="11">
    <source>
        <dbReference type="EMBL" id="KUI69884.1"/>
    </source>
</evidence>
<evidence type="ECO:0000256" key="7">
    <source>
        <dbReference type="RuleBase" id="RU003346"/>
    </source>
</evidence>
<dbReference type="PANTHER" id="PTHR48022:SF26">
    <property type="entry name" value="MAJOR FACILITATOR SUPERFAMILY (MFS) PROFILE DOMAIN-CONTAINING PROTEIN-RELATED"/>
    <property type="match status" value="1"/>
</dbReference>
<dbReference type="EMBL" id="CM003102">
    <property type="protein sequence ID" value="KUI69884.1"/>
    <property type="molecule type" value="Genomic_DNA"/>
</dbReference>
<name>A0A194W0A3_CYTMA</name>